<dbReference type="AlphaFoldDB" id="A0A9K3H2Q2"/>
<accession>A0A9K3H2Q2</accession>
<proteinExistence type="predicted"/>
<organism evidence="1 2">
    <name type="scientific">Helianthus annuus</name>
    <name type="common">Common sunflower</name>
    <dbReference type="NCBI Taxonomy" id="4232"/>
    <lineage>
        <taxon>Eukaryota</taxon>
        <taxon>Viridiplantae</taxon>
        <taxon>Streptophyta</taxon>
        <taxon>Embryophyta</taxon>
        <taxon>Tracheophyta</taxon>
        <taxon>Spermatophyta</taxon>
        <taxon>Magnoliopsida</taxon>
        <taxon>eudicotyledons</taxon>
        <taxon>Gunneridae</taxon>
        <taxon>Pentapetalae</taxon>
        <taxon>asterids</taxon>
        <taxon>campanulids</taxon>
        <taxon>Asterales</taxon>
        <taxon>Asteraceae</taxon>
        <taxon>Asteroideae</taxon>
        <taxon>Heliantheae alliance</taxon>
        <taxon>Heliantheae</taxon>
        <taxon>Helianthus</taxon>
    </lineage>
</organism>
<reference evidence="1" key="2">
    <citation type="submission" date="2020-06" db="EMBL/GenBank/DDBJ databases">
        <title>Helianthus annuus Genome sequencing and assembly Release 2.</title>
        <authorList>
            <person name="Gouzy J."/>
            <person name="Langlade N."/>
            <person name="Munos S."/>
        </authorList>
    </citation>
    <scope>NUCLEOTIDE SEQUENCE</scope>
    <source>
        <tissue evidence="1">Leaves</tissue>
    </source>
</reference>
<dbReference type="Proteomes" id="UP000215914">
    <property type="component" value="Unassembled WGS sequence"/>
</dbReference>
<reference evidence="1" key="1">
    <citation type="journal article" date="2017" name="Nature">
        <title>The sunflower genome provides insights into oil metabolism, flowering and Asterid evolution.</title>
        <authorList>
            <person name="Badouin H."/>
            <person name="Gouzy J."/>
            <person name="Grassa C.J."/>
            <person name="Murat F."/>
            <person name="Staton S.E."/>
            <person name="Cottret L."/>
            <person name="Lelandais-Briere C."/>
            <person name="Owens G.L."/>
            <person name="Carrere S."/>
            <person name="Mayjonade B."/>
            <person name="Legrand L."/>
            <person name="Gill N."/>
            <person name="Kane N.C."/>
            <person name="Bowers J.E."/>
            <person name="Hubner S."/>
            <person name="Bellec A."/>
            <person name="Berard A."/>
            <person name="Berges H."/>
            <person name="Blanchet N."/>
            <person name="Boniface M.C."/>
            <person name="Brunel D."/>
            <person name="Catrice O."/>
            <person name="Chaidir N."/>
            <person name="Claudel C."/>
            <person name="Donnadieu C."/>
            <person name="Faraut T."/>
            <person name="Fievet G."/>
            <person name="Helmstetter N."/>
            <person name="King M."/>
            <person name="Knapp S.J."/>
            <person name="Lai Z."/>
            <person name="Le Paslier M.C."/>
            <person name="Lippi Y."/>
            <person name="Lorenzon L."/>
            <person name="Mandel J.R."/>
            <person name="Marage G."/>
            <person name="Marchand G."/>
            <person name="Marquand E."/>
            <person name="Bret-Mestries E."/>
            <person name="Morien E."/>
            <person name="Nambeesan S."/>
            <person name="Nguyen T."/>
            <person name="Pegot-Espagnet P."/>
            <person name="Pouilly N."/>
            <person name="Raftis F."/>
            <person name="Sallet E."/>
            <person name="Schiex T."/>
            <person name="Thomas J."/>
            <person name="Vandecasteele C."/>
            <person name="Vares D."/>
            <person name="Vear F."/>
            <person name="Vautrin S."/>
            <person name="Crespi M."/>
            <person name="Mangin B."/>
            <person name="Burke J.M."/>
            <person name="Salse J."/>
            <person name="Munos S."/>
            <person name="Vincourt P."/>
            <person name="Rieseberg L.H."/>
            <person name="Langlade N.B."/>
        </authorList>
    </citation>
    <scope>NUCLEOTIDE SEQUENCE</scope>
    <source>
        <tissue evidence="1">Leaves</tissue>
    </source>
</reference>
<sequence>MLLWICLANMTYGSLETIRYDVALDLSWLLGCSMLDLFCCCCWRMYNLLTLSGSKQYSFESYNCDVV</sequence>
<evidence type="ECO:0000313" key="2">
    <source>
        <dbReference type="Proteomes" id="UP000215914"/>
    </source>
</evidence>
<gene>
    <name evidence="1" type="ORF">HanXRQr2_Chr16g0777971</name>
</gene>
<keyword evidence="2" id="KW-1185">Reference proteome</keyword>
<name>A0A9K3H2Q2_HELAN</name>
<dbReference type="Gramene" id="mRNA:HanXRQr2_Chr16g0777971">
    <property type="protein sequence ID" value="mRNA:HanXRQr2_Chr16g0777971"/>
    <property type="gene ID" value="HanXRQr2_Chr16g0777971"/>
</dbReference>
<dbReference type="EMBL" id="MNCJ02000331">
    <property type="protein sequence ID" value="KAF5762549.1"/>
    <property type="molecule type" value="Genomic_DNA"/>
</dbReference>
<evidence type="ECO:0000313" key="1">
    <source>
        <dbReference type="EMBL" id="KAF5762549.1"/>
    </source>
</evidence>
<comment type="caution">
    <text evidence="1">The sequence shown here is derived from an EMBL/GenBank/DDBJ whole genome shotgun (WGS) entry which is preliminary data.</text>
</comment>
<protein>
    <submittedName>
        <fullName evidence="1">Uncharacterized protein</fullName>
    </submittedName>
</protein>